<evidence type="ECO:0000313" key="1">
    <source>
        <dbReference type="EMBL" id="CCC48889.1"/>
    </source>
</evidence>
<gene>
    <name evidence="1" type="ORF">TVY486_0702260</name>
</gene>
<dbReference type="AlphaFoldDB" id="G0TY44"/>
<dbReference type="EMBL" id="HE573023">
    <property type="protein sequence ID" value="CCC48889.1"/>
    <property type="molecule type" value="Genomic_DNA"/>
</dbReference>
<protein>
    <submittedName>
        <fullName evidence="1">Uncharacterized protein</fullName>
    </submittedName>
</protein>
<name>G0TY44_TRYVY</name>
<proteinExistence type="predicted"/>
<accession>G0TY44</accession>
<sequence length="119" mass="13298">MCNFIRLHTPHEHKYTHSNQTTIGSLGGGVGTLKNQRRESFKAIFPCLVTLRGAGAKQIAGREKGAKIRQKEVVVVVRKSCFLFPFLWMITCTTGRVKEKGMPMLNIGYNNSSAEMGRK</sequence>
<reference evidence="1" key="1">
    <citation type="journal article" date="2012" name="Proc. Natl. Acad. Sci. U.S.A.">
        <title>Antigenic diversity is generated by distinct evolutionary mechanisms in African trypanosome species.</title>
        <authorList>
            <person name="Jackson A.P."/>
            <person name="Berry A."/>
            <person name="Aslett M."/>
            <person name="Allison H.C."/>
            <person name="Burton P."/>
            <person name="Vavrova-Anderson J."/>
            <person name="Brown R."/>
            <person name="Browne H."/>
            <person name="Corton N."/>
            <person name="Hauser H."/>
            <person name="Gamble J."/>
            <person name="Gilderthorp R."/>
            <person name="Marcello L."/>
            <person name="McQuillan J."/>
            <person name="Otto T.D."/>
            <person name="Quail M.A."/>
            <person name="Sanders M.J."/>
            <person name="van Tonder A."/>
            <person name="Ginger M.L."/>
            <person name="Field M.C."/>
            <person name="Barry J.D."/>
            <person name="Hertz-Fowler C."/>
            <person name="Berriman M."/>
        </authorList>
    </citation>
    <scope>NUCLEOTIDE SEQUENCE</scope>
    <source>
        <strain evidence="1">Y486</strain>
    </source>
</reference>
<organism evidence="1">
    <name type="scientific">Trypanosoma vivax (strain Y486)</name>
    <dbReference type="NCBI Taxonomy" id="1055687"/>
    <lineage>
        <taxon>Eukaryota</taxon>
        <taxon>Discoba</taxon>
        <taxon>Euglenozoa</taxon>
        <taxon>Kinetoplastea</taxon>
        <taxon>Metakinetoplastina</taxon>
        <taxon>Trypanosomatida</taxon>
        <taxon>Trypanosomatidae</taxon>
        <taxon>Trypanosoma</taxon>
        <taxon>Duttonella</taxon>
    </lineage>
</organism>